<dbReference type="AlphaFoldDB" id="A0A940DQP9"/>
<proteinExistence type="predicted"/>
<dbReference type="SUPFAM" id="SSF56925">
    <property type="entry name" value="OMPA-like"/>
    <property type="match status" value="1"/>
</dbReference>
<evidence type="ECO:0008006" key="4">
    <source>
        <dbReference type="Google" id="ProtNLM"/>
    </source>
</evidence>
<comment type="caution">
    <text evidence="2">The sequence shown here is derived from an EMBL/GenBank/DDBJ whole genome shotgun (WGS) entry which is preliminary data.</text>
</comment>
<feature type="chain" id="PRO_5037566865" description="Outer membrane protein beta-barrel domain-containing protein" evidence="1">
    <location>
        <begin position="20"/>
        <end position="169"/>
    </location>
</feature>
<sequence>MKRYLLLLLCAFVAVCVNAQEKKFNYQGEAVLGYSFGLEEDFHYVKIDVINGVRFSRCFFAGAGIGISQNFSDEEFYIPIYFNAKGYFPVAKNLDLMAGVDIGTKIDYVYETSGGLLLQPMFGICTAMHKNFALNIALKYEFYSYRINDIAVNSKLQTNQVGISLGFVF</sequence>
<evidence type="ECO:0000313" key="3">
    <source>
        <dbReference type="Proteomes" id="UP000771749"/>
    </source>
</evidence>
<organism evidence="2 3">
    <name type="scientific">Candidatus Cryptobacteroides gallistercoris</name>
    <dbReference type="NCBI Taxonomy" id="2840765"/>
    <lineage>
        <taxon>Bacteria</taxon>
        <taxon>Pseudomonadati</taxon>
        <taxon>Bacteroidota</taxon>
        <taxon>Bacteroidia</taxon>
        <taxon>Bacteroidales</taxon>
        <taxon>Candidatus Cryptobacteroides</taxon>
    </lineage>
</organism>
<evidence type="ECO:0000256" key="1">
    <source>
        <dbReference type="SAM" id="SignalP"/>
    </source>
</evidence>
<gene>
    <name evidence="2" type="ORF">IAC07_04230</name>
</gene>
<dbReference type="InterPro" id="IPR011250">
    <property type="entry name" value="OMP/PagP_B-barrel"/>
</dbReference>
<keyword evidence="1" id="KW-0732">Signal</keyword>
<dbReference type="EMBL" id="JADIMJ010000065">
    <property type="protein sequence ID" value="MBO8453917.1"/>
    <property type="molecule type" value="Genomic_DNA"/>
</dbReference>
<name>A0A940DQP9_9BACT</name>
<feature type="signal peptide" evidence="1">
    <location>
        <begin position="1"/>
        <end position="19"/>
    </location>
</feature>
<evidence type="ECO:0000313" key="2">
    <source>
        <dbReference type="EMBL" id="MBO8453917.1"/>
    </source>
</evidence>
<dbReference type="Proteomes" id="UP000771749">
    <property type="component" value="Unassembled WGS sequence"/>
</dbReference>
<protein>
    <recommendedName>
        <fullName evidence="4">Outer membrane protein beta-barrel domain-containing protein</fullName>
    </recommendedName>
</protein>
<accession>A0A940DQP9</accession>
<reference evidence="2" key="2">
    <citation type="journal article" date="2021" name="PeerJ">
        <title>Extensive microbial diversity within the chicken gut microbiome revealed by metagenomics and culture.</title>
        <authorList>
            <person name="Gilroy R."/>
            <person name="Ravi A."/>
            <person name="Getino M."/>
            <person name="Pursley I."/>
            <person name="Horton D.L."/>
            <person name="Alikhan N.F."/>
            <person name="Baker D."/>
            <person name="Gharbi K."/>
            <person name="Hall N."/>
            <person name="Watson M."/>
            <person name="Adriaenssens E.M."/>
            <person name="Foster-Nyarko E."/>
            <person name="Jarju S."/>
            <person name="Secka A."/>
            <person name="Antonio M."/>
            <person name="Oren A."/>
            <person name="Chaudhuri R.R."/>
            <person name="La Ragione R."/>
            <person name="Hildebrand F."/>
            <person name="Pallen M.J."/>
        </authorList>
    </citation>
    <scope>NUCLEOTIDE SEQUENCE</scope>
    <source>
        <strain evidence="2">F1-3629</strain>
    </source>
</reference>
<reference evidence="2" key="1">
    <citation type="submission" date="2020-10" db="EMBL/GenBank/DDBJ databases">
        <authorList>
            <person name="Gilroy R."/>
        </authorList>
    </citation>
    <scope>NUCLEOTIDE SEQUENCE</scope>
    <source>
        <strain evidence="2">F1-3629</strain>
    </source>
</reference>